<evidence type="ECO:0000313" key="2">
    <source>
        <dbReference type="EMBL" id="GFU28128.1"/>
    </source>
</evidence>
<name>A0A8X6UJQ3_NEPPI</name>
<accession>A0A8X6UJQ3</accession>
<gene>
    <name evidence="2" type="ORF">NPIL_188011</name>
</gene>
<reference evidence="2" key="1">
    <citation type="submission" date="2020-08" db="EMBL/GenBank/DDBJ databases">
        <title>Multicomponent nature underlies the extraordinary mechanical properties of spider dragline silk.</title>
        <authorList>
            <person name="Kono N."/>
            <person name="Nakamura H."/>
            <person name="Mori M."/>
            <person name="Yoshida Y."/>
            <person name="Ohtoshi R."/>
            <person name="Malay A.D."/>
            <person name="Moran D.A.P."/>
            <person name="Tomita M."/>
            <person name="Numata K."/>
            <person name="Arakawa K."/>
        </authorList>
    </citation>
    <scope>NUCLEOTIDE SEQUENCE</scope>
</reference>
<dbReference type="AlphaFoldDB" id="A0A8X6UJQ3"/>
<keyword evidence="3" id="KW-1185">Reference proteome</keyword>
<evidence type="ECO:0000256" key="1">
    <source>
        <dbReference type="SAM" id="MobiDB-lite"/>
    </source>
</evidence>
<organism evidence="2 3">
    <name type="scientific">Nephila pilipes</name>
    <name type="common">Giant wood spider</name>
    <name type="synonym">Nephila maculata</name>
    <dbReference type="NCBI Taxonomy" id="299642"/>
    <lineage>
        <taxon>Eukaryota</taxon>
        <taxon>Metazoa</taxon>
        <taxon>Ecdysozoa</taxon>
        <taxon>Arthropoda</taxon>
        <taxon>Chelicerata</taxon>
        <taxon>Arachnida</taxon>
        <taxon>Araneae</taxon>
        <taxon>Araneomorphae</taxon>
        <taxon>Entelegynae</taxon>
        <taxon>Araneoidea</taxon>
        <taxon>Nephilidae</taxon>
        <taxon>Nephila</taxon>
    </lineage>
</organism>
<comment type="caution">
    <text evidence="2">The sequence shown here is derived from an EMBL/GenBank/DDBJ whole genome shotgun (WGS) entry which is preliminary data.</text>
</comment>
<dbReference type="Proteomes" id="UP000887013">
    <property type="component" value="Unassembled WGS sequence"/>
</dbReference>
<protein>
    <submittedName>
        <fullName evidence="2">Uncharacterized protein</fullName>
    </submittedName>
</protein>
<sequence>MKIDKGKGDSSRPRSSGGPTAIENQSGNPPPSSIEHICQEFFSKFKLLLKKNLEECMYKSSNKSRALNGNPVTPPGP</sequence>
<feature type="region of interest" description="Disordered" evidence="1">
    <location>
        <begin position="1"/>
        <end position="35"/>
    </location>
</feature>
<feature type="compositionally biased region" description="Basic and acidic residues" evidence="1">
    <location>
        <begin position="1"/>
        <end position="12"/>
    </location>
</feature>
<evidence type="ECO:0000313" key="3">
    <source>
        <dbReference type="Proteomes" id="UP000887013"/>
    </source>
</evidence>
<proteinExistence type="predicted"/>
<dbReference type="EMBL" id="BMAW01128941">
    <property type="protein sequence ID" value="GFU28128.1"/>
    <property type="molecule type" value="Genomic_DNA"/>
</dbReference>